<dbReference type="InterPro" id="IPR030678">
    <property type="entry name" value="Peptide/Ni-bd"/>
</dbReference>
<keyword evidence="3" id="KW-0813">Transport</keyword>
<feature type="domain" description="Solute-binding protein family 5" evidence="6">
    <location>
        <begin position="72"/>
        <end position="481"/>
    </location>
</feature>
<dbReference type="Pfam" id="PF00496">
    <property type="entry name" value="SBP_bac_5"/>
    <property type="match status" value="1"/>
</dbReference>
<evidence type="ECO:0000313" key="8">
    <source>
        <dbReference type="Proteomes" id="UP000516046"/>
    </source>
</evidence>
<feature type="chain" id="PRO_5038969691" evidence="5">
    <location>
        <begin position="25"/>
        <end position="555"/>
    </location>
</feature>
<comment type="similarity">
    <text evidence="2">Belongs to the bacterial solute-binding protein 5 family.</text>
</comment>
<keyword evidence="8" id="KW-1185">Reference proteome</keyword>
<dbReference type="Gene3D" id="3.40.190.10">
    <property type="entry name" value="Periplasmic binding protein-like II"/>
    <property type="match status" value="1"/>
</dbReference>
<evidence type="ECO:0000256" key="3">
    <source>
        <dbReference type="ARBA" id="ARBA00022448"/>
    </source>
</evidence>
<sequence>MKRVLAVLCSIVLLVVSMSGCGESKNANKTINIKLTAEPSTLDPQVAQGSDAATVISALYEGLCRLDSSGKAVPGVAESWKANSDSTEFTFNLRSNAVWNGNIKEVTGKSENETTSTPVTAQDFVFAWRRALDASTASPVCTAMMCIENAVQVHAGTLSSDKLGVTAKDSHTLVVKLRYTCPEFPQLTAQSVFMPCNEEFFTYAAGRYGMERATIFGNGPFSIPNYGWNHNQNLTAKRSSTYVGGTAALPSSLVFTIGDASASNSTASAAVTVSSSDSTSTSTGTDVVQSIVSGKMDIAPLDISSVSSAQKADLTVTSFQDTTGGLCFNTKGVFQSAALRRAFVQVLKRGTLLHLLPSGTQQADDILPPAIQFGGKPYRDQVTSGLFLKQSASAAAQGSSLLKKGTKVTLLCTEETKPLASEMLANWNQAFQTYFSLNAVDERTLLSSVSSGSYDIAIYPYTPVSADAYTALACFQSGQSGNFTQLKDSSYDQLLSGSTVSSGALAQAEKHLNDNAVFYPLYYTKHAYAAQSSVTGVLYRPFGAGLDLRGAGKDN</sequence>
<dbReference type="GO" id="GO:1904680">
    <property type="term" value="F:peptide transmembrane transporter activity"/>
    <property type="evidence" value="ECO:0007669"/>
    <property type="project" value="TreeGrafter"/>
</dbReference>
<dbReference type="SUPFAM" id="SSF53850">
    <property type="entry name" value="Periplasmic binding protein-like II"/>
    <property type="match status" value="1"/>
</dbReference>
<evidence type="ECO:0000259" key="6">
    <source>
        <dbReference type="Pfam" id="PF00496"/>
    </source>
</evidence>
<name>A0A7G9WHP7_9FIRM</name>
<dbReference type="KEGG" id="caml:H6X83_00630"/>
<dbReference type="AlphaFoldDB" id="A0A7G9WHP7"/>
<evidence type="ECO:0000313" key="7">
    <source>
        <dbReference type="EMBL" id="QNO18209.1"/>
    </source>
</evidence>
<protein>
    <submittedName>
        <fullName evidence="7">Peptide ABC transporter substrate-binding protein</fullName>
    </submittedName>
</protein>
<dbReference type="PIRSF" id="PIRSF002741">
    <property type="entry name" value="MppA"/>
    <property type="match status" value="1"/>
</dbReference>
<keyword evidence="4 5" id="KW-0732">Signal</keyword>
<dbReference type="RefSeq" id="WP_212507274.1">
    <property type="nucleotide sequence ID" value="NZ_CP060696.1"/>
</dbReference>
<evidence type="ECO:0000256" key="2">
    <source>
        <dbReference type="ARBA" id="ARBA00005695"/>
    </source>
</evidence>
<dbReference type="PANTHER" id="PTHR30290">
    <property type="entry name" value="PERIPLASMIC BINDING COMPONENT OF ABC TRANSPORTER"/>
    <property type="match status" value="1"/>
</dbReference>
<accession>A0A7G9WHP7</accession>
<dbReference type="GO" id="GO:0042597">
    <property type="term" value="C:periplasmic space"/>
    <property type="evidence" value="ECO:0007669"/>
    <property type="project" value="UniProtKB-ARBA"/>
</dbReference>
<dbReference type="Gene3D" id="3.90.76.10">
    <property type="entry name" value="Dipeptide-binding Protein, Domain 1"/>
    <property type="match status" value="1"/>
</dbReference>
<dbReference type="Proteomes" id="UP000516046">
    <property type="component" value="Chromosome"/>
</dbReference>
<feature type="signal peptide" evidence="5">
    <location>
        <begin position="1"/>
        <end position="24"/>
    </location>
</feature>
<dbReference type="InterPro" id="IPR039424">
    <property type="entry name" value="SBP_5"/>
</dbReference>
<dbReference type="FunFam" id="3.90.76.10:FF:000001">
    <property type="entry name" value="Oligopeptide ABC transporter substrate-binding protein"/>
    <property type="match status" value="1"/>
</dbReference>
<dbReference type="GO" id="GO:0030313">
    <property type="term" value="C:cell envelope"/>
    <property type="evidence" value="ECO:0007669"/>
    <property type="project" value="UniProtKB-SubCell"/>
</dbReference>
<reference evidence="7 8" key="1">
    <citation type="submission" date="2020-08" db="EMBL/GenBank/DDBJ databases">
        <authorList>
            <person name="Ren C."/>
            <person name="Gu Y."/>
            <person name="Xu Y."/>
        </authorList>
    </citation>
    <scope>NUCLEOTIDE SEQUENCE [LARGE SCALE GENOMIC DNA]</scope>
    <source>
        <strain evidence="7 8">LBM18003</strain>
    </source>
</reference>
<dbReference type="GO" id="GO:0043190">
    <property type="term" value="C:ATP-binding cassette (ABC) transporter complex"/>
    <property type="evidence" value="ECO:0007669"/>
    <property type="project" value="InterPro"/>
</dbReference>
<evidence type="ECO:0000256" key="4">
    <source>
        <dbReference type="ARBA" id="ARBA00022729"/>
    </source>
</evidence>
<evidence type="ECO:0000256" key="1">
    <source>
        <dbReference type="ARBA" id="ARBA00004196"/>
    </source>
</evidence>
<comment type="subcellular location">
    <subcellularLocation>
        <location evidence="1">Cell envelope</location>
    </subcellularLocation>
</comment>
<dbReference type="EMBL" id="CP060696">
    <property type="protein sequence ID" value="QNO18209.1"/>
    <property type="molecule type" value="Genomic_DNA"/>
</dbReference>
<organism evidence="7 8">
    <name type="scientific">Caproicibacterium amylolyticum</name>
    <dbReference type="NCBI Taxonomy" id="2766537"/>
    <lineage>
        <taxon>Bacteria</taxon>
        <taxon>Bacillati</taxon>
        <taxon>Bacillota</taxon>
        <taxon>Clostridia</taxon>
        <taxon>Eubacteriales</taxon>
        <taxon>Oscillospiraceae</taxon>
        <taxon>Caproicibacterium</taxon>
    </lineage>
</organism>
<dbReference type="CDD" id="cd08504">
    <property type="entry name" value="PBP2_OppA"/>
    <property type="match status" value="1"/>
</dbReference>
<gene>
    <name evidence="7" type="ORF">H6X83_00630</name>
</gene>
<dbReference type="PANTHER" id="PTHR30290:SF10">
    <property type="entry name" value="PERIPLASMIC OLIGOPEPTIDE-BINDING PROTEIN-RELATED"/>
    <property type="match status" value="1"/>
</dbReference>
<dbReference type="GO" id="GO:0015833">
    <property type="term" value="P:peptide transport"/>
    <property type="evidence" value="ECO:0007669"/>
    <property type="project" value="TreeGrafter"/>
</dbReference>
<proteinExistence type="inferred from homology"/>
<dbReference type="Gene3D" id="3.10.105.10">
    <property type="entry name" value="Dipeptide-binding Protein, Domain 3"/>
    <property type="match status" value="1"/>
</dbReference>
<dbReference type="PROSITE" id="PS51257">
    <property type="entry name" value="PROKAR_LIPOPROTEIN"/>
    <property type="match status" value="1"/>
</dbReference>
<evidence type="ECO:0000256" key="5">
    <source>
        <dbReference type="SAM" id="SignalP"/>
    </source>
</evidence>
<dbReference type="InterPro" id="IPR000914">
    <property type="entry name" value="SBP_5_dom"/>
</dbReference>